<evidence type="ECO:0000256" key="1">
    <source>
        <dbReference type="ARBA" id="ARBA00006499"/>
    </source>
</evidence>
<dbReference type="PANTHER" id="PTHR10655:SF17">
    <property type="entry name" value="LYSOPHOSPHOLIPASE-LIKE PROTEIN 1"/>
    <property type="match status" value="1"/>
</dbReference>
<proteinExistence type="inferred from homology"/>
<reference evidence="5" key="1">
    <citation type="journal article" date="2019" name="Int. J. Syst. Evol. Microbiol.">
        <title>The Global Catalogue of Microorganisms (GCM) 10K type strain sequencing project: providing services to taxonomists for standard genome sequencing and annotation.</title>
        <authorList>
            <consortium name="The Broad Institute Genomics Platform"/>
            <consortium name="The Broad Institute Genome Sequencing Center for Infectious Disease"/>
            <person name="Wu L."/>
            <person name="Ma J."/>
        </authorList>
    </citation>
    <scope>NUCLEOTIDE SEQUENCE [LARGE SCALE GENOMIC DNA]</scope>
    <source>
        <strain evidence="5">KCTC 52438</strain>
    </source>
</reference>
<feature type="domain" description="Phospholipase/carboxylesterase/thioesterase" evidence="3">
    <location>
        <begin position="9"/>
        <end position="214"/>
    </location>
</feature>
<keyword evidence="2 4" id="KW-0378">Hydrolase</keyword>
<evidence type="ECO:0000313" key="4">
    <source>
        <dbReference type="EMBL" id="MFC3151210.1"/>
    </source>
</evidence>
<evidence type="ECO:0000259" key="3">
    <source>
        <dbReference type="Pfam" id="PF02230"/>
    </source>
</evidence>
<dbReference type="InterPro" id="IPR050565">
    <property type="entry name" value="LYPA1-2/EST-like"/>
</dbReference>
<evidence type="ECO:0000256" key="2">
    <source>
        <dbReference type="ARBA" id="ARBA00022801"/>
    </source>
</evidence>
<protein>
    <submittedName>
        <fullName evidence="4">Alpha/beta hydrolase</fullName>
    </submittedName>
</protein>
<dbReference type="Pfam" id="PF02230">
    <property type="entry name" value="Abhydrolase_2"/>
    <property type="match status" value="1"/>
</dbReference>
<dbReference type="SUPFAM" id="SSF53474">
    <property type="entry name" value="alpha/beta-Hydrolases"/>
    <property type="match status" value="1"/>
</dbReference>
<comment type="similarity">
    <text evidence="1">Belongs to the AB hydrolase superfamily. AB hydrolase 2 family.</text>
</comment>
<dbReference type="InterPro" id="IPR003140">
    <property type="entry name" value="PLipase/COase/thioEstase"/>
</dbReference>
<organism evidence="4 5">
    <name type="scientific">Litoribrevibacter euphylliae</name>
    <dbReference type="NCBI Taxonomy" id="1834034"/>
    <lineage>
        <taxon>Bacteria</taxon>
        <taxon>Pseudomonadati</taxon>
        <taxon>Pseudomonadota</taxon>
        <taxon>Gammaproteobacteria</taxon>
        <taxon>Oceanospirillales</taxon>
        <taxon>Oceanospirillaceae</taxon>
        <taxon>Litoribrevibacter</taxon>
    </lineage>
</organism>
<gene>
    <name evidence="4" type="ORF">ACFOEK_09260</name>
</gene>
<dbReference type="EMBL" id="JBHRSZ010000004">
    <property type="protein sequence ID" value="MFC3151210.1"/>
    <property type="molecule type" value="Genomic_DNA"/>
</dbReference>
<dbReference type="PANTHER" id="PTHR10655">
    <property type="entry name" value="LYSOPHOSPHOLIPASE-RELATED"/>
    <property type="match status" value="1"/>
</dbReference>
<keyword evidence="5" id="KW-1185">Reference proteome</keyword>
<dbReference type="Proteomes" id="UP001595476">
    <property type="component" value="Unassembled WGS sequence"/>
</dbReference>
<sequence length="220" mass="24562">MNYLPAIEINPTTPATASVIWLHGLGADGNDFAPIVPELKLPEELAVRFIFPHAPSIPVTINGGFVMPAWYDILEMNIERKVDEKQLLASSDEIEKLIEREIERGVPSERIILIGFSQGGAVAYQTALSYQKPLAGLLALSTYFATEDSIQLSNVNKHLPIFIQHGLQDPVVLDQLGRKAHKTLNELGYPCQYQGYAMEHNVCMEQIQDIREILIQLLSQ</sequence>
<name>A0ABV7HFG1_9GAMM</name>
<dbReference type="RefSeq" id="WP_386719546.1">
    <property type="nucleotide sequence ID" value="NZ_JBHRSZ010000004.1"/>
</dbReference>
<accession>A0ABV7HFG1</accession>
<evidence type="ECO:0000313" key="5">
    <source>
        <dbReference type="Proteomes" id="UP001595476"/>
    </source>
</evidence>
<dbReference type="GO" id="GO:0016787">
    <property type="term" value="F:hydrolase activity"/>
    <property type="evidence" value="ECO:0007669"/>
    <property type="project" value="UniProtKB-KW"/>
</dbReference>
<dbReference type="InterPro" id="IPR029058">
    <property type="entry name" value="AB_hydrolase_fold"/>
</dbReference>
<dbReference type="Gene3D" id="3.40.50.1820">
    <property type="entry name" value="alpha/beta hydrolase"/>
    <property type="match status" value="1"/>
</dbReference>
<comment type="caution">
    <text evidence="4">The sequence shown here is derived from an EMBL/GenBank/DDBJ whole genome shotgun (WGS) entry which is preliminary data.</text>
</comment>